<proteinExistence type="predicted"/>
<evidence type="ECO:0000313" key="1">
    <source>
        <dbReference type="EMBL" id="CAI9927810.1"/>
    </source>
</evidence>
<evidence type="ECO:0000313" key="6">
    <source>
        <dbReference type="Proteomes" id="UP001642409"/>
    </source>
</evidence>
<evidence type="ECO:0000313" key="3">
    <source>
        <dbReference type="EMBL" id="CAL5975302.1"/>
    </source>
</evidence>
<dbReference type="Proteomes" id="UP001642409">
    <property type="component" value="Unassembled WGS sequence"/>
</dbReference>
<dbReference type="EMBL" id="CATOUU010000687">
    <property type="protein sequence ID" value="CAI9941211.1"/>
    <property type="molecule type" value="Genomic_DNA"/>
</dbReference>
<keyword evidence="6" id="KW-1185">Reference proteome</keyword>
<evidence type="ECO:0000313" key="5">
    <source>
        <dbReference type="EMBL" id="CAL6016193.1"/>
    </source>
</evidence>
<dbReference type="EMBL" id="CAXDID020000041">
    <property type="protein sequence ID" value="CAL6000199.1"/>
    <property type="molecule type" value="Genomic_DNA"/>
</dbReference>
<sequence>MSAYRRSQNYHTLEGHFDVRSTIPNSLAKEIRTTDEIQRNTRYVKESFTANMKAEMLVGNAMVSKETMDKQNIFADYAVYENKMLARRQMLLELYTQDLYMYKDQLAKIGYDLVIEKGRWKHDVLYK</sequence>
<dbReference type="AlphaFoldDB" id="A0AA86NYZ5"/>
<dbReference type="EMBL" id="CAXDID020000006">
    <property type="protein sequence ID" value="CAL5975302.1"/>
    <property type="molecule type" value="Genomic_DNA"/>
</dbReference>
<gene>
    <name evidence="1" type="ORF">HINF_LOCUS15455</name>
    <name evidence="4" type="ORF">HINF_LOCUS16578</name>
    <name evidence="5" type="ORF">HINF_LOCUS25393</name>
    <name evidence="2" type="ORF">HINF_LOCUS28856</name>
    <name evidence="3" type="ORF">HINF_LOCUS3264</name>
</gene>
<name>A0AA86NYZ5_9EUKA</name>
<dbReference type="EMBL" id="CATOUU010000386">
    <property type="protein sequence ID" value="CAI9927810.1"/>
    <property type="molecule type" value="Genomic_DNA"/>
</dbReference>
<evidence type="ECO:0000313" key="4">
    <source>
        <dbReference type="EMBL" id="CAL6000199.1"/>
    </source>
</evidence>
<protein>
    <submittedName>
        <fullName evidence="1">Uncharacterized protein</fullName>
    </submittedName>
</protein>
<evidence type="ECO:0000313" key="2">
    <source>
        <dbReference type="EMBL" id="CAI9941211.1"/>
    </source>
</evidence>
<comment type="caution">
    <text evidence="1">The sequence shown here is derived from an EMBL/GenBank/DDBJ whole genome shotgun (WGS) entry which is preliminary data.</text>
</comment>
<accession>A0AA86NYZ5</accession>
<organism evidence="1">
    <name type="scientific">Hexamita inflata</name>
    <dbReference type="NCBI Taxonomy" id="28002"/>
    <lineage>
        <taxon>Eukaryota</taxon>
        <taxon>Metamonada</taxon>
        <taxon>Diplomonadida</taxon>
        <taxon>Hexamitidae</taxon>
        <taxon>Hexamitinae</taxon>
        <taxon>Hexamita</taxon>
    </lineage>
</organism>
<reference evidence="1" key="1">
    <citation type="submission" date="2023-06" db="EMBL/GenBank/DDBJ databases">
        <authorList>
            <person name="Kurt Z."/>
        </authorList>
    </citation>
    <scope>NUCLEOTIDE SEQUENCE</scope>
</reference>
<reference evidence="3 6" key="2">
    <citation type="submission" date="2024-07" db="EMBL/GenBank/DDBJ databases">
        <authorList>
            <person name="Akdeniz Z."/>
        </authorList>
    </citation>
    <scope>NUCLEOTIDE SEQUENCE [LARGE SCALE GENOMIC DNA]</scope>
</reference>
<dbReference type="EMBL" id="CAXDID020000075">
    <property type="protein sequence ID" value="CAL6016193.1"/>
    <property type="molecule type" value="Genomic_DNA"/>
</dbReference>